<proteinExistence type="predicted"/>
<comment type="caution">
    <text evidence="1">The sequence shown here is derived from an EMBL/GenBank/DDBJ whole genome shotgun (WGS) entry which is preliminary data.</text>
</comment>
<dbReference type="AlphaFoldDB" id="A0A7Y0GAK3"/>
<accession>A0A7Y0GAK3</accession>
<organism evidence="1 2">
    <name type="scientific">Novosphingobium olei</name>
    <dbReference type="NCBI Taxonomy" id="2728851"/>
    <lineage>
        <taxon>Bacteria</taxon>
        <taxon>Pseudomonadati</taxon>
        <taxon>Pseudomonadota</taxon>
        <taxon>Alphaproteobacteria</taxon>
        <taxon>Sphingomonadales</taxon>
        <taxon>Sphingomonadaceae</taxon>
        <taxon>Novosphingobium</taxon>
    </lineage>
</organism>
<dbReference type="RefSeq" id="WP_169492849.1">
    <property type="nucleotide sequence ID" value="NZ_JABBGM010000003.1"/>
</dbReference>
<gene>
    <name evidence="1" type="ORF">HHL27_10090</name>
</gene>
<name>A0A7Y0GAK3_9SPHN</name>
<reference evidence="1 2" key="1">
    <citation type="submission" date="2020-04" db="EMBL/GenBank/DDBJ databases">
        <title>Novosphingobium sp. TW-4 isolated from soil.</title>
        <authorList>
            <person name="Dahal R.H."/>
            <person name="Chaudhary D.K."/>
        </authorList>
    </citation>
    <scope>NUCLEOTIDE SEQUENCE [LARGE SCALE GENOMIC DNA]</scope>
    <source>
        <strain evidence="1 2">TW-4</strain>
    </source>
</reference>
<sequence>MRIRVSGILSIGSRGLMLTTPENQIWIIETDDLRDASSGQSVVVEGTVAGLDRLRADWIGPQK</sequence>
<keyword evidence="2" id="KW-1185">Reference proteome</keyword>
<evidence type="ECO:0000313" key="1">
    <source>
        <dbReference type="EMBL" id="NML94014.1"/>
    </source>
</evidence>
<dbReference type="InterPro" id="IPR043856">
    <property type="entry name" value="DUF5818"/>
</dbReference>
<dbReference type="EMBL" id="JABBGM010000003">
    <property type="protein sequence ID" value="NML94014.1"/>
    <property type="molecule type" value="Genomic_DNA"/>
</dbReference>
<dbReference type="Pfam" id="PF19135">
    <property type="entry name" value="DUF5818"/>
    <property type="match status" value="1"/>
</dbReference>
<evidence type="ECO:0000313" key="2">
    <source>
        <dbReference type="Proteomes" id="UP000583556"/>
    </source>
</evidence>
<dbReference type="Proteomes" id="UP000583556">
    <property type="component" value="Unassembled WGS sequence"/>
</dbReference>
<protein>
    <submittedName>
        <fullName evidence="1">Uncharacterized protein</fullName>
    </submittedName>
</protein>